<protein>
    <submittedName>
        <fullName evidence="1">Putative kinesin light chain</fullName>
    </submittedName>
</protein>
<proteinExistence type="predicted"/>
<keyword evidence="2" id="KW-1185">Reference proteome</keyword>
<dbReference type="Gene3D" id="1.25.40.10">
    <property type="entry name" value="Tetratricopeptide repeat domain"/>
    <property type="match status" value="1"/>
</dbReference>
<gene>
    <name evidence="1" type="ORF">MAIT1_02459</name>
</gene>
<dbReference type="InterPro" id="IPR011990">
    <property type="entry name" value="TPR-like_helical_dom_sf"/>
</dbReference>
<dbReference type="Pfam" id="PF13424">
    <property type="entry name" value="TPR_12"/>
    <property type="match status" value="1"/>
</dbReference>
<dbReference type="EMBL" id="LVJN01000020">
    <property type="protein sequence ID" value="OSM02333.1"/>
    <property type="molecule type" value="Genomic_DNA"/>
</dbReference>
<evidence type="ECO:0000313" key="2">
    <source>
        <dbReference type="Proteomes" id="UP000194003"/>
    </source>
</evidence>
<comment type="caution">
    <text evidence="1">The sequence shown here is derived from an EMBL/GenBank/DDBJ whole genome shotgun (WGS) entry which is preliminary data.</text>
</comment>
<dbReference type="Proteomes" id="UP000194003">
    <property type="component" value="Unassembled WGS sequence"/>
</dbReference>
<dbReference type="RefSeq" id="WP_085444812.1">
    <property type="nucleotide sequence ID" value="NZ_LVJN01000020.1"/>
</dbReference>
<name>A0A1Y2K2U7_9PROT</name>
<dbReference type="AlphaFoldDB" id="A0A1Y2K2U7"/>
<dbReference type="SUPFAM" id="SSF48452">
    <property type="entry name" value="TPR-like"/>
    <property type="match status" value="1"/>
</dbReference>
<evidence type="ECO:0000313" key="1">
    <source>
        <dbReference type="EMBL" id="OSM02333.1"/>
    </source>
</evidence>
<reference evidence="1 2" key="1">
    <citation type="journal article" date="2016" name="BMC Genomics">
        <title>Combined genomic and structural analyses of a cultured magnetotactic bacterium reveals its niche adaptation to a dynamic environment.</title>
        <authorList>
            <person name="Araujo A.C."/>
            <person name="Morillo V."/>
            <person name="Cypriano J."/>
            <person name="Teixeira L.C."/>
            <person name="Leao P."/>
            <person name="Lyra S."/>
            <person name="Almeida L.G."/>
            <person name="Bazylinski D.A."/>
            <person name="Vasconcellos A.T."/>
            <person name="Abreu F."/>
            <person name="Lins U."/>
        </authorList>
    </citation>
    <scope>NUCLEOTIDE SEQUENCE [LARGE SCALE GENOMIC DNA]</scope>
    <source>
        <strain evidence="1 2">IT-1</strain>
    </source>
</reference>
<organism evidence="1 2">
    <name type="scientific">Magnetofaba australis IT-1</name>
    <dbReference type="NCBI Taxonomy" id="1434232"/>
    <lineage>
        <taxon>Bacteria</taxon>
        <taxon>Pseudomonadati</taxon>
        <taxon>Pseudomonadota</taxon>
        <taxon>Magnetococcia</taxon>
        <taxon>Magnetococcales</taxon>
        <taxon>Magnetococcaceae</taxon>
        <taxon>Magnetofaba</taxon>
    </lineage>
</organism>
<accession>A0A1Y2K2U7</accession>
<dbReference type="STRING" id="1434232.MAIT1_02459"/>
<sequence>MNRLAYTRGLPRDRFRQWAFTLETDFTQPKWPIPLLNTLGYLLKRHDETRHNQIMAAKSAPIALWLLAHNATESALNDSIYYASASLRYLAHLERSYADHPQGKAFAEIHTAFRQQRHAEGFTRLKQLIAHPIDDRARDLSAPAAAYVAANWSMALGVWEAAVETASSGERACHIEQHGNVCLYLRDIRLRALTRLGHWNEIHPQIAELVTELHQRNTGASDRIRATSLSRLIADRHVLNAQWEQAYAAMATTVAKLQESPDEHDGSLLYLLMETALIPLLDPDGDLDKARTLLAQAQSEMLKLEKPDPIHEVRNLMLFGRLETQREAPQSAIKFFQAALAQSRKSLSQDKAINAWIRVYLSVAQIDAGDHLGALQSLNAARSQFQRIYAKDSPAEAWIVTIMAMAHQEQGRTEEAVADALRAVEIFDKALYKNHPFSALPLTLLADLTMNQPRVNLAYVERALAAQNEKGTPEDDLERLYLQRQRAMDFFLLRNLPAAMTQIDQALTVIEKAQLGLFHRAMFRFSRALILFAQEEKTAALHMVKQSLVDIISERPGYPDLPQFINVYLDMLGSAGHDEAERLKEEEALLDAIRAQRAENAS</sequence>